<dbReference type="EMBL" id="KZ613956">
    <property type="protein sequence ID" value="PMD33418.1"/>
    <property type="molecule type" value="Genomic_DNA"/>
</dbReference>
<evidence type="ECO:0000256" key="1">
    <source>
        <dbReference type="SAM" id="Phobius"/>
    </source>
</evidence>
<feature type="chain" id="PRO_5014456084" evidence="2">
    <location>
        <begin position="29"/>
        <end position="344"/>
    </location>
</feature>
<evidence type="ECO:0000256" key="2">
    <source>
        <dbReference type="SAM" id="SignalP"/>
    </source>
</evidence>
<evidence type="ECO:0000313" key="3">
    <source>
        <dbReference type="EMBL" id="PMD33418.1"/>
    </source>
</evidence>
<organism evidence="3 4">
    <name type="scientific">Hyaloscypha variabilis (strain UAMH 11265 / GT02V1 / F)</name>
    <name type="common">Meliniomyces variabilis</name>
    <dbReference type="NCBI Taxonomy" id="1149755"/>
    <lineage>
        <taxon>Eukaryota</taxon>
        <taxon>Fungi</taxon>
        <taxon>Dikarya</taxon>
        <taxon>Ascomycota</taxon>
        <taxon>Pezizomycotina</taxon>
        <taxon>Leotiomycetes</taxon>
        <taxon>Helotiales</taxon>
        <taxon>Hyaloscyphaceae</taxon>
        <taxon>Hyaloscypha</taxon>
        <taxon>Hyaloscypha variabilis</taxon>
    </lineage>
</organism>
<keyword evidence="1" id="KW-0472">Membrane</keyword>
<proteinExistence type="predicted"/>
<accession>A0A2J6R4H7</accession>
<reference evidence="3 4" key="1">
    <citation type="submission" date="2016-04" db="EMBL/GenBank/DDBJ databases">
        <title>A degradative enzymes factory behind the ericoid mycorrhizal symbiosis.</title>
        <authorList>
            <consortium name="DOE Joint Genome Institute"/>
            <person name="Martino E."/>
            <person name="Morin E."/>
            <person name="Grelet G."/>
            <person name="Kuo A."/>
            <person name="Kohler A."/>
            <person name="Daghino S."/>
            <person name="Barry K."/>
            <person name="Choi C."/>
            <person name="Cichocki N."/>
            <person name="Clum A."/>
            <person name="Copeland A."/>
            <person name="Hainaut M."/>
            <person name="Haridas S."/>
            <person name="Labutti K."/>
            <person name="Lindquist E."/>
            <person name="Lipzen A."/>
            <person name="Khouja H.-R."/>
            <person name="Murat C."/>
            <person name="Ohm R."/>
            <person name="Olson A."/>
            <person name="Spatafora J."/>
            <person name="Veneault-Fourrey C."/>
            <person name="Henrissat B."/>
            <person name="Grigoriev I."/>
            <person name="Martin F."/>
            <person name="Perotto S."/>
        </authorList>
    </citation>
    <scope>NUCLEOTIDE SEQUENCE [LARGE SCALE GENOMIC DNA]</scope>
    <source>
        <strain evidence="3 4">F</strain>
    </source>
</reference>
<sequence length="344" mass="37156">MSLQPIMCQRKYALSSLIAFLLISVASSDNITTTSLSPLSITTTTSSAIGTRYIQSPWPWVVGHVAFSICLAIFGLLRIEPGPSKRKVGFLTVLLQFLNFIISLGAIAVLVRHLIIGKISIPGVGVAIELWTLMIYNGTAKPQAGESRGSRVMYKLFSLSSMLLCMIGTVLYIVIGALVASKGLSNSILLIVNTGCDDACYNEYPNQRIRQSVGGDTNRMFAWAISAGLLGLGLTIHFSNFVYQSYRSHTLVFPHPGQIRLVAFWLVLGGGPLAISAAVLDRRAGQGTFFDCQGAQLILTDVIFNISTYSPCFSSSIAFPGSASGFWELWATSKIALVEGLVVW</sequence>
<dbReference type="Proteomes" id="UP000235786">
    <property type="component" value="Unassembled WGS sequence"/>
</dbReference>
<protein>
    <submittedName>
        <fullName evidence="3">Uncharacterized protein</fullName>
    </submittedName>
</protein>
<feature type="transmembrane region" description="Helical" evidence="1">
    <location>
        <begin position="89"/>
        <end position="109"/>
    </location>
</feature>
<feature type="signal peptide" evidence="2">
    <location>
        <begin position="1"/>
        <end position="28"/>
    </location>
</feature>
<feature type="transmembrane region" description="Helical" evidence="1">
    <location>
        <begin position="156"/>
        <end position="180"/>
    </location>
</feature>
<feature type="transmembrane region" description="Helical" evidence="1">
    <location>
        <begin position="115"/>
        <end position="136"/>
    </location>
</feature>
<dbReference type="AlphaFoldDB" id="A0A2J6R4H7"/>
<feature type="transmembrane region" description="Helical" evidence="1">
    <location>
        <begin position="259"/>
        <end position="280"/>
    </location>
</feature>
<feature type="transmembrane region" description="Helical" evidence="1">
    <location>
        <begin position="220"/>
        <end position="238"/>
    </location>
</feature>
<keyword evidence="2" id="KW-0732">Signal</keyword>
<name>A0A2J6R4H7_HYAVF</name>
<evidence type="ECO:0000313" key="4">
    <source>
        <dbReference type="Proteomes" id="UP000235786"/>
    </source>
</evidence>
<keyword evidence="4" id="KW-1185">Reference proteome</keyword>
<keyword evidence="1" id="KW-0812">Transmembrane</keyword>
<keyword evidence="1" id="KW-1133">Transmembrane helix</keyword>
<feature type="transmembrane region" description="Helical" evidence="1">
    <location>
        <begin position="58"/>
        <end position="77"/>
    </location>
</feature>
<gene>
    <name evidence="3" type="ORF">L207DRAFT_589782</name>
</gene>